<dbReference type="AlphaFoldDB" id="A0A9E7KFS6"/>
<feature type="compositionally biased region" description="Polar residues" evidence="1">
    <location>
        <begin position="151"/>
        <end position="160"/>
    </location>
</feature>
<feature type="non-terminal residue" evidence="2">
    <location>
        <position position="1"/>
    </location>
</feature>
<accession>A0A9E7KFS6</accession>
<evidence type="ECO:0000313" key="3">
    <source>
        <dbReference type="Proteomes" id="UP001055439"/>
    </source>
</evidence>
<name>A0A9E7KFS6_9LILI</name>
<feature type="region of interest" description="Disordered" evidence="1">
    <location>
        <begin position="1"/>
        <end position="178"/>
    </location>
</feature>
<protein>
    <submittedName>
        <fullName evidence="2">Transcription factor 4</fullName>
    </submittedName>
</protein>
<proteinExistence type="predicted"/>
<feature type="compositionally biased region" description="Pro residues" evidence="1">
    <location>
        <begin position="29"/>
        <end position="43"/>
    </location>
</feature>
<feature type="compositionally biased region" description="Basic residues" evidence="1">
    <location>
        <begin position="72"/>
        <end position="82"/>
    </location>
</feature>
<evidence type="ECO:0000313" key="2">
    <source>
        <dbReference type="EMBL" id="URE15109.1"/>
    </source>
</evidence>
<feature type="compositionally biased region" description="Low complexity" evidence="1">
    <location>
        <begin position="44"/>
        <end position="62"/>
    </location>
</feature>
<evidence type="ECO:0000256" key="1">
    <source>
        <dbReference type="SAM" id="MobiDB-lite"/>
    </source>
</evidence>
<keyword evidence="3" id="KW-1185">Reference proteome</keyword>
<reference evidence="2" key="1">
    <citation type="submission" date="2022-05" db="EMBL/GenBank/DDBJ databases">
        <title>The Musa troglodytarum L. genome provides insights into the mechanism of non-climacteric behaviour and enrichment of carotenoids.</title>
        <authorList>
            <person name="Wang J."/>
        </authorList>
    </citation>
    <scope>NUCLEOTIDE SEQUENCE</scope>
    <source>
        <tissue evidence="2">Leaf</tissue>
    </source>
</reference>
<feature type="compositionally biased region" description="Basic residues" evidence="1">
    <location>
        <begin position="1"/>
        <end position="10"/>
    </location>
</feature>
<gene>
    <name evidence="2" type="ORF">MUK42_11000</name>
</gene>
<dbReference type="OrthoDB" id="1931494at2759"/>
<dbReference type="Proteomes" id="UP001055439">
    <property type="component" value="Chromosome 7"/>
</dbReference>
<dbReference type="EMBL" id="CP097509">
    <property type="protein sequence ID" value="URE15109.1"/>
    <property type="molecule type" value="Genomic_DNA"/>
</dbReference>
<feature type="compositionally biased region" description="Low complexity" evidence="1">
    <location>
        <begin position="83"/>
        <end position="98"/>
    </location>
</feature>
<sequence>RRRYGTRVRRAGSGSGPSTPPRRRLGRTTPPPASSAAPRPRPTSPARIPTGTPAAPGGRAARWSPTAAGKPPNRRSRSRSRPRSTSTLTTVAASAAASGFPSSHTRPSPPPQCRRSSPIRAPRWPAASIAPRTPPSWPSTLATALRRRTRCSPSISTSTSPLHPRSRDPPPTPPLVTSPIPVRAPFLLISPLHPGPFSRVGN</sequence>
<organism evidence="2 3">
    <name type="scientific">Musa troglodytarum</name>
    <name type="common">fe'i banana</name>
    <dbReference type="NCBI Taxonomy" id="320322"/>
    <lineage>
        <taxon>Eukaryota</taxon>
        <taxon>Viridiplantae</taxon>
        <taxon>Streptophyta</taxon>
        <taxon>Embryophyta</taxon>
        <taxon>Tracheophyta</taxon>
        <taxon>Spermatophyta</taxon>
        <taxon>Magnoliopsida</taxon>
        <taxon>Liliopsida</taxon>
        <taxon>Zingiberales</taxon>
        <taxon>Musaceae</taxon>
        <taxon>Musa</taxon>
    </lineage>
</organism>